<proteinExistence type="predicted"/>
<dbReference type="PANTHER" id="PTHR35778:SF1">
    <property type="entry name" value="SIGNALING MUCIN HKR1-RELATED"/>
    <property type="match status" value="1"/>
</dbReference>
<feature type="signal peptide" evidence="1">
    <location>
        <begin position="1"/>
        <end position="29"/>
    </location>
</feature>
<dbReference type="EMBL" id="AEJB01000103">
    <property type="protein sequence ID" value="ELP70177.1"/>
    <property type="molecule type" value="Genomic_DNA"/>
</dbReference>
<dbReference type="GO" id="GO:0005034">
    <property type="term" value="F:osmosensor activity"/>
    <property type="evidence" value="ECO:0007669"/>
    <property type="project" value="InterPro"/>
</dbReference>
<dbReference type="InterPro" id="IPR039295">
    <property type="entry name" value="MSB2"/>
</dbReference>
<dbReference type="GO" id="GO:0005576">
    <property type="term" value="C:extracellular region"/>
    <property type="evidence" value="ECO:0007669"/>
    <property type="project" value="TreeGrafter"/>
</dbReference>
<dbReference type="AlphaFoldDB" id="L7FFT7"/>
<reference evidence="2 3" key="1">
    <citation type="journal article" date="2011" name="Plasmid">
        <title>Streptomyces turgidiscabies Car8 contains a modular pathogenicity island that shares virulence genes with other actinobacterial plant pathogens.</title>
        <authorList>
            <person name="Huguet-Tapia J.C."/>
            <person name="Badger J.H."/>
            <person name="Loria R."/>
            <person name="Pettis G.S."/>
        </authorList>
    </citation>
    <scope>NUCLEOTIDE SEQUENCE [LARGE SCALE GENOMIC DNA]</scope>
    <source>
        <strain evidence="2 3">Car8</strain>
    </source>
</reference>
<sequence length="178" mass="18232">MHLRFLTVSAILALGGPAVALGHAAPAMAASSGVAAPSALTELPAAINPSGGVPAQPQGTTLVQVGFLSQLDYSFVAGQPTAAAQIFNFLPRGVAYGLGADTNDVVVAQLRPLDTTDTLGYITTVALLYIPSNDVDPLQRALLNSGSPLYNNPDSRVTALMSHISPEIPPIPAPQPLD</sequence>
<dbReference type="GO" id="GO:0030010">
    <property type="term" value="P:establishment of cell polarity"/>
    <property type="evidence" value="ECO:0007669"/>
    <property type="project" value="TreeGrafter"/>
</dbReference>
<dbReference type="STRING" id="85558.T45_04624"/>
<dbReference type="Proteomes" id="UP000010931">
    <property type="component" value="Unassembled WGS sequence"/>
</dbReference>
<dbReference type="GO" id="GO:0005886">
    <property type="term" value="C:plasma membrane"/>
    <property type="evidence" value="ECO:0007669"/>
    <property type="project" value="InterPro"/>
</dbReference>
<dbReference type="GO" id="GO:0006972">
    <property type="term" value="P:hyperosmotic response"/>
    <property type="evidence" value="ECO:0007669"/>
    <property type="project" value="TreeGrafter"/>
</dbReference>
<accession>L7FFT7</accession>
<evidence type="ECO:0008006" key="4">
    <source>
        <dbReference type="Google" id="ProtNLM"/>
    </source>
</evidence>
<evidence type="ECO:0000313" key="2">
    <source>
        <dbReference type="EMBL" id="ELP70177.1"/>
    </source>
</evidence>
<dbReference type="PATRIC" id="fig|698760.3.peg.1167"/>
<evidence type="ECO:0000313" key="3">
    <source>
        <dbReference type="Proteomes" id="UP000010931"/>
    </source>
</evidence>
<keyword evidence="3" id="KW-1185">Reference proteome</keyword>
<dbReference type="GO" id="GO:0030427">
    <property type="term" value="C:site of polarized growth"/>
    <property type="evidence" value="ECO:0007669"/>
    <property type="project" value="TreeGrafter"/>
</dbReference>
<dbReference type="GO" id="GO:0009986">
    <property type="term" value="C:cell surface"/>
    <property type="evidence" value="ECO:0007669"/>
    <property type="project" value="TreeGrafter"/>
</dbReference>
<name>L7FFT7_STRT8</name>
<comment type="caution">
    <text evidence="2">The sequence shown here is derived from an EMBL/GenBank/DDBJ whole genome shotgun (WGS) entry which is preliminary data.</text>
</comment>
<evidence type="ECO:0000256" key="1">
    <source>
        <dbReference type="SAM" id="SignalP"/>
    </source>
</evidence>
<dbReference type="RefSeq" id="WP_006374504.1">
    <property type="nucleotide sequence ID" value="NZ_AEJB01000103.1"/>
</dbReference>
<protein>
    <recommendedName>
        <fullName evidence="4">Tat pathway signal sequence domain protein</fullName>
    </recommendedName>
</protein>
<feature type="chain" id="PRO_5003973825" description="Tat pathway signal sequence domain protein" evidence="1">
    <location>
        <begin position="30"/>
        <end position="178"/>
    </location>
</feature>
<dbReference type="GeneID" id="97404040"/>
<keyword evidence="1" id="KW-0732">Signal</keyword>
<dbReference type="GO" id="GO:0001402">
    <property type="term" value="P:signal transduction involved in filamentous growth"/>
    <property type="evidence" value="ECO:0007669"/>
    <property type="project" value="TreeGrafter"/>
</dbReference>
<organism evidence="2 3">
    <name type="scientific">Streptomyces turgidiscabies (strain Car8)</name>
    <dbReference type="NCBI Taxonomy" id="698760"/>
    <lineage>
        <taxon>Bacteria</taxon>
        <taxon>Bacillati</taxon>
        <taxon>Actinomycetota</taxon>
        <taxon>Actinomycetes</taxon>
        <taxon>Kitasatosporales</taxon>
        <taxon>Streptomycetaceae</taxon>
        <taxon>Streptomyces</taxon>
    </lineage>
</organism>
<dbReference type="PANTHER" id="PTHR35778">
    <property type="entry name" value="SIGNALING MUCIN HKR1-RELATED"/>
    <property type="match status" value="1"/>
</dbReference>
<dbReference type="GO" id="GO:0007232">
    <property type="term" value="P:osmosensory signaling pathway via Sho1 osmosensor"/>
    <property type="evidence" value="ECO:0007669"/>
    <property type="project" value="InterPro"/>
</dbReference>
<gene>
    <name evidence="2" type="ORF">STRTUCAR8_10110</name>
</gene>